<evidence type="ECO:0000313" key="7">
    <source>
        <dbReference type="Proteomes" id="UP001160483"/>
    </source>
</evidence>
<keyword evidence="2" id="KW-0472">Membrane</keyword>
<keyword evidence="2" id="KW-0812">Transmembrane</keyword>
<gene>
    <name evidence="5" type="ORF">PBS001_LOCUS7530</name>
    <name evidence="4" type="ORF">PBS003_LOCUS6501</name>
</gene>
<evidence type="ECO:0000313" key="4">
    <source>
        <dbReference type="EMBL" id="CAH0479870.1"/>
    </source>
</evidence>
<dbReference type="EMBL" id="CAKLCB010000375">
    <property type="protein sequence ID" value="CAH0521070.1"/>
    <property type="molecule type" value="Genomic_DNA"/>
</dbReference>
<evidence type="ECO:0000256" key="3">
    <source>
        <dbReference type="SAM" id="SignalP"/>
    </source>
</evidence>
<feature type="region of interest" description="Disordered" evidence="1">
    <location>
        <begin position="91"/>
        <end position="175"/>
    </location>
</feature>
<proteinExistence type="predicted"/>
<evidence type="ECO:0008006" key="8">
    <source>
        <dbReference type="Google" id="ProtNLM"/>
    </source>
</evidence>
<evidence type="ECO:0000313" key="6">
    <source>
        <dbReference type="Proteomes" id="UP001158986"/>
    </source>
</evidence>
<reference evidence="4 6" key="1">
    <citation type="submission" date="2021-11" db="EMBL/GenBank/DDBJ databases">
        <authorList>
            <person name="Islam A."/>
            <person name="Islam S."/>
            <person name="Flora M.S."/>
            <person name="Rahman M."/>
            <person name="Ziaur R.M."/>
            <person name="Epstein J.H."/>
            <person name="Hassan M."/>
            <person name="Klassen M."/>
            <person name="Woodard K."/>
            <person name="Webb A."/>
            <person name="Webby R.J."/>
            <person name="El Zowalaty M.E."/>
        </authorList>
    </citation>
    <scope>NUCLEOTIDE SEQUENCE</scope>
    <source>
        <strain evidence="5">Pbs1</strain>
        <strain evidence="4">Pbs3</strain>
    </source>
</reference>
<organism evidence="4 7">
    <name type="scientific">Peronospora belbahrii</name>
    <dbReference type="NCBI Taxonomy" id="622444"/>
    <lineage>
        <taxon>Eukaryota</taxon>
        <taxon>Sar</taxon>
        <taxon>Stramenopiles</taxon>
        <taxon>Oomycota</taxon>
        <taxon>Peronosporomycetes</taxon>
        <taxon>Peronosporales</taxon>
        <taxon>Peronosporaceae</taxon>
        <taxon>Peronospora</taxon>
    </lineage>
</organism>
<feature type="chain" id="PRO_5044020970" description="Mid2 domain-containing protein" evidence="3">
    <location>
        <begin position="25"/>
        <end position="267"/>
    </location>
</feature>
<evidence type="ECO:0000256" key="1">
    <source>
        <dbReference type="SAM" id="MobiDB-lite"/>
    </source>
</evidence>
<dbReference type="AlphaFoldDB" id="A0AAU9L2Y9"/>
<feature type="compositionally biased region" description="Polar residues" evidence="1">
    <location>
        <begin position="109"/>
        <end position="137"/>
    </location>
</feature>
<accession>A0AAU9L2Y9</accession>
<protein>
    <recommendedName>
        <fullName evidence="8">Mid2 domain-containing protein</fullName>
    </recommendedName>
</protein>
<feature type="transmembrane region" description="Helical" evidence="2">
    <location>
        <begin position="210"/>
        <end position="230"/>
    </location>
</feature>
<dbReference type="EMBL" id="CAKKTJ010000321">
    <property type="protein sequence ID" value="CAH0479870.1"/>
    <property type="molecule type" value="Genomic_DNA"/>
</dbReference>
<keyword evidence="2" id="KW-1133">Transmembrane helix</keyword>
<name>A0AAU9L2Y9_9STRA</name>
<keyword evidence="3" id="KW-0732">Signal</keyword>
<keyword evidence="6" id="KW-1185">Reference proteome</keyword>
<sequence>MFRNLGVCMAVLMAILSNDVLVFTLSTNEYQNNSYATITSIKLQTVSTEVLPAPSSLLFSNAKPTVAPMLPTTSTNHAATSVVTNPMKETSHVSDCIPNFPNEKKGDPKTTTGNPALFTPSSVTADSSKPPETTPITPESADGSKPHMTTPITPESADGSKPYMTTPITPEGVASTASQTNDLSMYTYSNEIANQANTQSSISHTGTKNYTLSIFIVATIAAVAAVGIAASHIKKPRSVDDALVTPDDNEMIHIEIKRTPAGGSTIL</sequence>
<evidence type="ECO:0000256" key="2">
    <source>
        <dbReference type="SAM" id="Phobius"/>
    </source>
</evidence>
<feature type="signal peptide" evidence="3">
    <location>
        <begin position="1"/>
        <end position="24"/>
    </location>
</feature>
<dbReference type="Proteomes" id="UP001160483">
    <property type="component" value="Unassembled WGS sequence"/>
</dbReference>
<dbReference type="Proteomes" id="UP001158986">
    <property type="component" value="Unassembled WGS sequence"/>
</dbReference>
<evidence type="ECO:0000313" key="5">
    <source>
        <dbReference type="EMBL" id="CAH0521070.1"/>
    </source>
</evidence>
<comment type="caution">
    <text evidence="4">The sequence shown here is derived from an EMBL/GenBank/DDBJ whole genome shotgun (WGS) entry which is preliminary data.</text>
</comment>